<gene>
    <name evidence="1" type="ORF">B7R21_06420</name>
</gene>
<dbReference type="AlphaFoldDB" id="A0A3E0VYA2"/>
<name>A0A3E0VYA2_9MICO</name>
<evidence type="ECO:0000313" key="1">
    <source>
        <dbReference type="EMBL" id="RFA14575.1"/>
    </source>
</evidence>
<protein>
    <submittedName>
        <fullName evidence="1">Uncharacterized protein</fullName>
    </submittedName>
</protein>
<organism evidence="1 2">
    <name type="scientific">Subtercola boreus</name>
    <dbReference type="NCBI Taxonomy" id="120213"/>
    <lineage>
        <taxon>Bacteria</taxon>
        <taxon>Bacillati</taxon>
        <taxon>Actinomycetota</taxon>
        <taxon>Actinomycetes</taxon>
        <taxon>Micrococcales</taxon>
        <taxon>Microbacteriaceae</taxon>
        <taxon>Subtercola</taxon>
    </lineage>
</organism>
<sequence>MDAGGWSLMGDIIQGYVNMGREYKAPWCCVRCRTPYMCADGACDCHINHGQKRPYVGWRDWADVIGAQPSLNRQAHLQSPREWQTRWFVNNLIRINPVTGDLLA</sequence>
<accession>A0A3E0VYA2</accession>
<dbReference type="Proteomes" id="UP000256709">
    <property type="component" value="Unassembled WGS sequence"/>
</dbReference>
<proteinExistence type="predicted"/>
<comment type="caution">
    <text evidence="1">The sequence shown here is derived from an EMBL/GenBank/DDBJ whole genome shotgun (WGS) entry which is preliminary data.</text>
</comment>
<evidence type="ECO:0000313" key="2">
    <source>
        <dbReference type="Proteomes" id="UP000256709"/>
    </source>
</evidence>
<reference evidence="1 2" key="1">
    <citation type="submission" date="2017-04" db="EMBL/GenBank/DDBJ databases">
        <title>Comparative genome analysis of Subtercola boreus.</title>
        <authorList>
            <person name="Cho Y.-J."/>
            <person name="Cho A."/>
            <person name="Kim O.-S."/>
            <person name="Lee J.-I."/>
        </authorList>
    </citation>
    <scope>NUCLEOTIDE SEQUENCE [LARGE SCALE GENOMIC DNA]</scope>
    <source>
        <strain evidence="1 2">P27444</strain>
    </source>
</reference>
<dbReference type="EMBL" id="NBXA01000013">
    <property type="protein sequence ID" value="RFA14575.1"/>
    <property type="molecule type" value="Genomic_DNA"/>
</dbReference>